<evidence type="ECO:0000256" key="1">
    <source>
        <dbReference type="ARBA" id="ARBA00010272"/>
    </source>
</evidence>
<evidence type="ECO:0000313" key="3">
    <source>
        <dbReference type="EMBL" id="TWU28488.1"/>
    </source>
</evidence>
<organism evidence="3 4">
    <name type="scientific">Bythopirellula polymerisocia</name>
    <dbReference type="NCBI Taxonomy" id="2528003"/>
    <lineage>
        <taxon>Bacteria</taxon>
        <taxon>Pseudomonadati</taxon>
        <taxon>Planctomycetota</taxon>
        <taxon>Planctomycetia</taxon>
        <taxon>Pirellulales</taxon>
        <taxon>Lacipirellulaceae</taxon>
        <taxon>Bythopirellula</taxon>
    </lineage>
</organism>
<dbReference type="AlphaFoldDB" id="A0A5C6CVL2"/>
<dbReference type="PANTHER" id="PTHR33777:SF1">
    <property type="entry name" value="UPF0045 PROTEIN ECM15"/>
    <property type="match status" value="1"/>
</dbReference>
<protein>
    <recommendedName>
        <fullName evidence="2">Thiamine-binding protein domain-containing protein</fullName>
    </recommendedName>
</protein>
<evidence type="ECO:0000313" key="4">
    <source>
        <dbReference type="Proteomes" id="UP000318437"/>
    </source>
</evidence>
<keyword evidence="4" id="KW-1185">Reference proteome</keyword>
<feature type="domain" description="Thiamine-binding protein" evidence="2">
    <location>
        <begin position="5"/>
        <end position="93"/>
    </location>
</feature>
<comment type="caution">
    <text evidence="3">The sequence shown here is derived from an EMBL/GenBank/DDBJ whole genome shotgun (WGS) entry which is preliminary data.</text>
</comment>
<dbReference type="EMBL" id="SJPS01000002">
    <property type="protein sequence ID" value="TWU28488.1"/>
    <property type="molecule type" value="Genomic_DNA"/>
</dbReference>
<comment type="similarity">
    <text evidence="1">Belongs to the UPF0045 family.</text>
</comment>
<dbReference type="NCBIfam" id="TIGR00106">
    <property type="entry name" value="MTH1187 family thiamine-binding protein"/>
    <property type="match status" value="1"/>
</dbReference>
<dbReference type="InterPro" id="IPR051614">
    <property type="entry name" value="UPF0045_domain"/>
</dbReference>
<dbReference type="InterPro" id="IPR029756">
    <property type="entry name" value="MTH1187/YkoF-like"/>
</dbReference>
<dbReference type="SUPFAM" id="SSF89957">
    <property type="entry name" value="MTH1187/YkoF-like"/>
    <property type="match status" value="1"/>
</dbReference>
<dbReference type="GO" id="GO:0005829">
    <property type="term" value="C:cytosol"/>
    <property type="evidence" value="ECO:0007669"/>
    <property type="project" value="TreeGrafter"/>
</dbReference>
<dbReference type="RefSeq" id="WP_146450012.1">
    <property type="nucleotide sequence ID" value="NZ_SJPS01000002.1"/>
</dbReference>
<evidence type="ECO:0000259" key="2">
    <source>
        <dbReference type="Pfam" id="PF01910"/>
    </source>
</evidence>
<dbReference type="InterPro" id="IPR002767">
    <property type="entry name" value="Thiamine_BP"/>
</dbReference>
<dbReference type="Proteomes" id="UP000318437">
    <property type="component" value="Unassembled WGS sequence"/>
</dbReference>
<dbReference type="Pfam" id="PF01910">
    <property type="entry name" value="Thiamine_BP"/>
    <property type="match status" value="1"/>
</dbReference>
<dbReference type="PANTHER" id="PTHR33777">
    <property type="entry name" value="UPF0045 PROTEIN ECM15"/>
    <property type="match status" value="1"/>
</dbReference>
<reference evidence="3 4" key="1">
    <citation type="submission" date="2019-02" db="EMBL/GenBank/DDBJ databases">
        <title>Deep-cultivation of Planctomycetes and their phenomic and genomic characterization uncovers novel biology.</title>
        <authorList>
            <person name="Wiegand S."/>
            <person name="Jogler M."/>
            <person name="Boedeker C."/>
            <person name="Pinto D."/>
            <person name="Vollmers J."/>
            <person name="Rivas-Marin E."/>
            <person name="Kohn T."/>
            <person name="Peeters S.H."/>
            <person name="Heuer A."/>
            <person name="Rast P."/>
            <person name="Oberbeckmann S."/>
            <person name="Bunk B."/>
            <person name="Jeske O."/>
            <person name="Meyerdierks A."/>
            <person name="Storesund J.E."/>
            <person name="Kallscheuer N."/>
            <person name="Luecker S."/>
            <person name="Lage O.M."/>
            <person name="Pohl T."/>
            <person name="Merkel B.J."/>
            <person name="Hornburger P."/>
            <person name="Mueller R.-W."/>
            <person name="Bruemmer F."/>
            <person name="Labrenz M."/>
            <person name="Spormann A.M."/>
            <person name="Op Den Camp H."/>
            <person name="Overmann J."/>
            <person name="Amann R."/>
            <person name="Jetten M.S.M."/>
            <person name="Mascher T."/>
            <person name="Medema M.H."/>
            <person name="Devos D.P."/>
            <person name="Kaster A.-K."/>
            <person name="Ovreas L."/>
            <person name="Rohde M."/>
            <person name="Galperin M.Y."/>
            <person name="Jogler C."/>
        </authorList>
    </citation>
    <scope>NUCLEOTIDE SEQUENCE [LARGE SCALE GENOMIC DNA]</scope>
    <source>
        <strain evidence="3 4">Pla144</strain>
    </source>
</reference>
<sequence>MVLLEMSIVPMGSGESVSQYVAQCVDLVDRSGLNYEVHSMGTIVEGELAEVMDLMKQCIEKMAEKSNRVTCSAKLDFRRGMSGRLTSKVDRVEQHLGRSIRR</sequence>
<accession>A0A5C6CVL2</accession>
<gene>
    <name evidence="3" type="ORF">Pla144_17780</name>
</gene>
<name>A0A5C6CVL2_9BACT</name>
<proteinExistence type="inferred from homology"/>
<dbReference type="Gene3D" id="3.30.70.930">
    <property type="match status" value="1"/>
</dbReference>
<dbReference type="OrthoDB" id="5886358at2"/>